<keyword evidence="3 18" id="KW-0121">Carboxypeptidase</keyword>
<dbReference type="GO" id="GO:0006508">
    <property type="term" value="P:proteolysis"/>
    <property type="evidence" value="ECO:0007669"/>
    <property type="project" value="UniProtKB-KW"/>
</dbReference>
<dbReference type="EMBL" id="QGUI01000223">
    <property type="protein sequence ID" value="PZM98712.1"/>
    <property type="molecule type" value="Genomic_DNA"/>
</dbReference>
<name>A0A2W4JHK4_9PSEU</name>
<proteinExistence type="inferred from homology"/>
<reference evidence="17" key="4">
    <citation type="submission" date="2023-08" db="EMBL/GenBank/DDBJ databases">
        <authorList>
            <person name="Guima S.E.S."/>
            <person name="Martins L.F."/>
            <person name="Silva A.M."/>
            <person name="Setubal J.C."/>
        </authorList>
    </citation>
    <scope>NUCLEOTIDE SEQUENCE</scope>
    <source>
        <strain evidence="17">ZC4RG45</strain>
    </source>
</reference>
<evidence type="ECO:0000256" key="8">
    <source>
        <dbReference type="ARBA" id="ARBA00022833"/>
    </source>
</evidence>
<evidence type="ECO:0000313" key="19">
    <source>
        <dbReference type="Proteomes" id="UP000249324"/>
    </source>
</evidence>
<feature type="chain" id="PRO_5015873113" description="Zinc carboxypeptidase" evidence="15">
    <location>
        <begin position="28"/>
        <end position="430"/>
    </location>
</feature>
<evidence type="ECO:0000256" key="4">
    <source>
        <dbReference type="ARBA" id="ARBA00022670"/>
    </source>
</evidence>
<dbReference type="GO" id="GO:0004181">
    <property type="term" value="F:metallocarboxypeptidase activity"/>
    <property type="evidence" value="ECO:0007669"/>
    <property type="project" value="InterPro"/>
</dbReference>
<dbReference type="InterPro" id="IPR033810">
    <property type="entry name" value="Carboxypeptidase_T"/>
</dbReference>
<keyword evidence="5" id="KW-0479">Metal-binding</keyword>
<feature type="signal peptide" evidence="15">
    <location>
        <begin position="1"/>
        <end position="27"/>
    </location>
</feature>
<reference evidence="17 19" key="3">
    <citation type="journal article" date="2021" name="BMC Genomics">
        <title>Genome-resolved metagenome and metatranscriptome analyses of thermophilic composting reveal key bacterial players and their metabolic interactions.</title>
        <authorList>
            <person name="Braga L.P.P."/>
            <person name="Pereira R.V."/>
            <person name="Martins L.F."/>
            <person name="Moura L.M.S."/>
            <person name="Sanchez F.B."/>
            <person name="Patane J.S.L."/>
            <person name="da Silva A.M."/>
            <person name="Setubal J.C."/>
        </authorList>
    </citation>
    <scope>NUCLEOTIDE SEQUENCE [LARGE SCALE GENOMIC DNA]</scope>
    <source>
        <strain evidence="17">ZC4RG45</strain>
    </source>
</reference>
<dbReference type="PRINTS" id="PR00765">
    <property type="entry name" value="CRBOXYPTASEA"/>
</dbReference>
<dbReference type="EMBL" id="QGUI02000009">
    <property type="protein sequence ID" value="MFO7190945.1"/>
    <property type="molecule type" value="Genomic_DNA"/>
</dbReference>
<dbReference type="FunFam" id="3.40.630.10:FF:000084">
    <property type="entry name" value="Carboxypeptidase B2"/>
    <property type="match status" value="1"/>
</dbReference>
<keyword evidence="7" id="KW-0378">Hydrolase</keyword>
<dbReference type="InterPro" id="IPR057246">
    <property type="entry name" value="CARBOXYPEPT_ZN_1"/>
</dbReference>
<dbReference type="SUPFAM" id="SSF53187">
    <property type="entry name" value="Zn-dependent exopeptidases"/>
    <property type="match status" value="1"/>
</dbReference>
<comment type="similarity">
    <text evidence="2 14">Belongs to the peptidase M14 family.</text>
</comment>
<sequence length="430" mass="46811">MPTRRGLAAAAALAAGLAVLVPAAAQADAPAPQTVDSATVYTITGLNSVAKRTSVARSGVDVLSADHGIMTVRATKEQAAKLRAAGFRLIADTDVLKRLAERSKGKKPGDFPPADSGYHNYDEMVAEITKAAQDHPDIVQVSSIGTSYEGRDIPLVKISDSAAVDEDEPEVLFTCNMHAREHLTTEMCLHIVNRFTDGYDSDPKIKSLVDTAEIWVVPMVNPDGVEYDIATGQYRFWRKTRKPNEGSQYVGTDINRNFSYKWGCCGGSSGHPGAEDYRGAAPEDQPETKAITTFVDSRVIDGEQQIKGHIDFHTFSELVLWPFGHTTDETTDGMTEEEAARFRRVGTRMAKSNGYTPEQASDLYITDGDINDWMWGKHKILSFCFEMYPSSGGIDGFYPPDEVIERETSRNDGAVDILLEEVGAGSGTAG</sequence>
<dbReference type="GO" id="GO:0005615">
    <property type="term" value="C:extracellular space"/>
    <property type="evidence" value="ECO:0007669"/>
    <property type="project" value="TreeGrafter"/>
</dbReference>
<keyword evidence="9" id="KW-0482">Metalloprotease</keyword>
<evidence type="ECO:0000256" key="5">
    <source>
        <dbReference type="ARBA" id="ARBA00022723"/>
    </source>
</evidence>
<feature type="active site" description="Proton donor/acceptor" evidence="14">
    <location>
        <position position="386"/>
    </location>
</feature>
<evidence type="ECO:0000256" key="2">
    <source>
        <dbReference type="ARBA" id="ARBA00005988"/>
    </source>
</evidence>
<evidence type="ECO:0000256" key="11">
    <source>
        <dbReference type="ARBA" id="ARBA00055464"/>
    </source>
</evidence>
<evidence type="ECO:0000256" key="14">
    <source>
        <dbReference type="PROSITE-ProRule" id="PRU01379"/>
    </source>
</evidence>
<dbReference type="SMART" id="SM00631">
    <property type="entry name" value="Zn_pept"/>
    <property type="match status" value="1"/>
</dbReference>
<feature type="domain" description="Peptidase M14" evidence="16">
    <location>
        <begin position="117"/>
        <end position="422"/>
    </location>
</feature>
<reference evidence="17" key="1">
    <citation type="submission" date="2018-05" db="EMBL/GenBank/DDBJ databases">
        <authorList>
            <person name="Moura L."/>
            <person name="Setubal J.C."/>
        </authorList>
    </citation>
    <scope>NUCLEOTIDE SEQUENCE</scope>
    <source>
        <strain evidence="17">ZC4RG45</strain>
    </source>
</reference>
<dbReference type="PROSITE" id="PS52035">
    <property type="entry name" value="PEPTIDASE_M14"/>
    <property type="match status" value="1"/>
</dbReference>
<evidence type="ECO:0000256" key="13">
    <source>
        <dbReference type="ARBA" id="ARBA00074273"/>
    </source>
</evidence>
<dbReference type="Proteomes" id="UP000249324">
    <property type="component" value="Unassembled WGS sequence"/>
</dbReference>
<comment type="function">
    <text evidence="11">Carboxypeptidase that possesses the specificities of both mammalian Cpase A and B. Thus shows broad substrate specificity, being able to cleave Cbz-Gly-Leu, Cbz-Gly-Val, Cbz-Gly-Phe, Cbz-Gly-Lys and Bz-Gly-Arg in vitro.</text>
</comment>
<keyword evidence="4" id="KW-0645">Protease</keyword>
<dbReference type="STRING" id="1111738.GCA_000427905_01180"/>
<keyword evidence="6 15" id="KW-0732">Signal</keyword>
<evidence type="ECO:0000256" key="10">
    <source>
        <dbReference type="ARBA" id="ARBA00050859"/>
    </source>
</evidence>
<dbReference type="InterPro" id="IPR000834">
    <property type="entry name" value="Peptidase_M14"/>
</dbReference>
<dbReference type="Pfam" id="PF00246">
    <property type="entry name" value="Peptidase_M14"/>
    <property type="match status" value="1"/>
</dbReference>
<comment type="catalytic activity">
    <reaction evidence="10">
        <text>Releases a C-terminal residue, which may be hydrophobic or positively charged.</text>
        <dbReference type="EC" id="3.4.17.18"/>
    </reaction>
</comment>
<dbReference type="PROSITE" id="PS51318">
    <property type="entry name" value="TAT"/>
    <property type="match status" value="1"/>
</dbReference>
<evidence type="ECO:0000256" key="9">
    <source>
        <dbReference type="ARBA" id="ARBA00023049"/>
    </source>
</evidence>
<accession>A0A2W4JHK4</accession>
<gene>
    <name evidence="17" type="ORF">DIU77_001695</name>
    <name evidence="18" type="ORF">DIU77_07315</name>
</gene>
<dbReference type="CDD" id="cd03859">
    <property type="entry name" value="M14_CPT"/>
    <property type="match status" value="1"/>
</dbReference>
<comment type="cofactor">
    <cofactor evidence="1">
        <name>Zn(2+)</name>
        <dbReference type="ChEBI" id="CHEBI:29105"/>
    </cofactor>
</comment>
<evidence type="ECO:0000313" key="18">
    <source>
        <dbReference type="EMBL" id="PZM98712.1"/>
    </source>
</evidence>
<dbReference type="PROSITE" id="PS00133">
    <property type="entry name" value="CARBOXYPEPT_ZN_2"/>
    <property type="match status" value="1"/>
</dbReference>
<keyword evidence="8" id="KW-0862">Zinc</keyword>
<evidence type="ECO:0000256" key="1">
    <source>
        <dbReference type="ARBA" id="ARBA00001947"/>
    </source>
</evidence>
<evidence type="ECO:0000256" key="12">
    <source>
        <dbReference type="ARBA" id="ARBA00066554"/>
    </source>
</evidence>
<evidence type="ECO:0000256" key="3">
    <source>
        <dbReference type="ARBA" id="ARBA00022645"/>
    </source>
</evidence>
<dbReference type="AlphaFoldDB" id="A0A2W4JHK4"/>
<comment type="caution">
    <text evidence="18">The sequence shown here is derived from an EMBL/GenBank/DDBJ whole genome shotgun (WGS) entry which is preliminary data.</text>
</comment>
<organism evidence="18">
    <name type="scientific">Thermocrispum agreste</name>
    <dbReference type="NCBI Taxonomy" id="37925"/>
    <lineage>
        <taxon>Bacteria</taxon>
        <taxon>Bacillati</taxon>
        <taxon>Actinomycetota</taxon>
        <taxon>Actinomycetes</taxon>
        <taxon>Pseudonocardiales</taxon>
        <taxon>Pseudonocardiaceae</taxon>
        <taxon>Thermocrispum</taxon>
    </lineage>
</organism>
<evidence type="ECO:0000256" key="7">
    <source>
        <dbReference type="ARBA" id="ARBA00022801"/>
    </source>
</evidence>
<dbReference type="PANTHER" id="PTHR11705">
    <property type="entry name" value="PROTEASE FAMILY M14 CARBOXYPEPTIDASE A,B"/>
    <property type="match status" value="1"/>
</dbReference>
<evidence type="ECO:0000313" key="17">
    <source>
        <dbReference type="EMBL" id="MFO7190945.1"/>
    </source>
</evidence>
<evidence type="ECO:0000259" key="16">
    <source>
        <dbReference type="PROSITE" id="PS52035"/>
    </source>
</evidence>
<dbReference type="PROSITE" id="PS00132">
    <property type="entry name" value="CARBOXYPEPT_ZN_1"/>
    <property type="match status" value="1"/>
</dbReference>
<dbReference type="GO" id="GO:0008270">
    <property type="term" value="F:zinc ion binding"/>
    <property type="evidence" value="ECO:0007669"/>
    <property type="project" value="InterPro"/>
</dbReference>
<reference evidence="18" key="2">
    <citation type="submission" date="2018-05" db="EMBL/GenBank/DDBJ databases">
        <authorList>
            <person name="Lanie J.A."/>
            <person name="Ng W.-L."/>
            <person name="Kazmierczak K.M."/>
            <person name="Andrzejewski T.M."/>
            <person name="Davidsen T.M."/>
            <person name="Wayne K.J."/>
            <person name="Tettelin H."/>
            <person name="Glass J.I."/>
            <person name="Rusch D."/>
            <person name="Podicherti R."/>
            <person name="Tsui H.-C.T."/>
            <person name="Winkler M.E."/>
        </authorList>
    </citation>
    <scope>NUCLEOTIDE SEQUENCE</scope>
    <source>
        <strain evidence="18">ZC4RG45</strain>
    </source>
</reference>
<dbReference type="PANTHER" id="PTHR11705:SF143">
    <property type="entry name" value="SLL0236 PROTEIN"/>
    <property type="match status" value="1"/>
</dbReference>
<dbReference type="EC" id="3.4.17.18" evidence="12"/>
<evidence type="ECO:0000256" key="15">
    <source>
        <dbReference type="SAM" id="SignalP"/>
    </source>
</evidence>
<dbReference type="Gene3D" id="3.40.630.10">
    <property type="entry name" value="Zn peptidases"/>
    <property type="match status" value="1"/>
</dbReference>
<evidence type="ECO:0000256" key="6">
    <source>
        <dbReference type="ARBA" id="ARBA00022729"/>
    </source>
</evidence>
<dbReference type="InterPro" id="IPR057247">
    <property type="entry name" value="CARBOXYPEPT_ZN_2"/>
</dbReference>
<protein>
    <recommendedName>
        <fullName evidence="13">Zinc carboxypeptidase</fullName>
        <ecNumber evidence="12">3.4.17.18</ecNumber>
    </recommendedName>
</protein>
<dbReference type="InterPro" id="IPR006311">
    <property type="entry name" value="TAT_signal"/>
</dbReference>